<name>A0AAJ6W050_9ACAR</name>
<dbReference type="Proteomes" id="UP000694867">
    <property type="component" value="Unplaced"/>
</dbReference>
<dbReference type="PANTHER" id="PTHR21661">
    <property type="entry name" value="EPOXIDE HYDROLASE 1-RELATED"/>
    <property type="match status" value="1"/>
</dbReference>
<dbReference type="KEGG" id="goe:100900077"/>
<dbReference type="EC" id="3.3.2.9" evidence="6"/>
<keyword evidence="8" id="KW-0732">Signal</keyword>
<evidence type="ECO:0000256" key="6">
    <source>
        <dbReference type="PIRNR" id="PIRNR001112"/>
    </source>
</evidence>
<keyword evidence="4 6" id="KW-0058">Aromatic hydrocarbons catabolism</keyword>
<evidence type="ECO:0000259" key="9">
    <source>
        <dbReference type="Pfam" id="PF06441"/>
    </source>
</evidence>
<dbReference type="GO" id="GO:0097176">
    <property type="term" value="P:epoxide metabolic process"/>
    <property type="evidence" value="ECO:0007669"/>
    <property type="project" value="TreeGrafter"/>
</dbReference>
<evidence type="ECO:0000256" key="5">
    <source>
        <dbReference type="ARBA" id="ARBA00022801"/>
    </source>
</evidence>
<evidence type="ECO:0000256" key="8">
    <source>
        <dbReference type="SAM" id="SignalP"/>
    </source>
</evidence>
<dbReference type="InterPro" id="IPR029058">
    <property type="entry name" value="AB_hydrolase_fold"/>
</dbReference>
<feature type="chain" id="PRO_5042584457" description="Epoxide hydrolase" evidence="8">
    <location>
        <begin position="20"/>
        <end position="480"/>
    </location>
</feature>
<evidence type="ECO:0000256" key="4">
    <source>
        <dbReference type="ARBA" id="ARBA00022797"/>
    </source>
</evidence>
<dbReference type="SUPFAM" id="SSF53474">
    <property type="entry name" value="alpha/beta-Hydrolases"/>
    <property type="match status" value="1"/>
</dbReference>
<accession>A0AAJ6W050</accession>
<comment type="catalytic activity">
    <reaction evidence="1 6">
        <text>1-(4-methoxyphenyl)-N-methyl-N-[(3-methyloxetan-3-yl)methyl]methanamine + H2O = 2-{[(4-methoxybenzyl)(methyl)amino]methyl}-2-methylpropane-1,3-diol</text>
        <dbReference type="Rhea" id="RHEA:55764"/>
        <dbReference type="ChEBI" id="CHEBI:15377"/>
        <dbReference type="ChEBI" id="CHEBI:139161"/>
        <dbReference type="ChEBI" id="CHEBI:139164"/>
        <dbReference type="EC" id="3.3.2.9"/>
    </reaction>
</comment>
<reference evidence="11" key="1">
    <citation type="submission" date="2025-08" db="UniProtKB">
        <authorList>
            <consortium name="RefSeq"/>
        </authorList>
    </citation>
    <scope>IDENTIFICATION</scope>
</reference>
<comment type="similarity">
    <text evidence="3 6">Belongs to the peptidase S33 family.</text>
</comment>
<organism evidence="10 11">
    <name type="scientific">Galendromus occidentalis</name>
    <name type="common">western predatory mite</name>
    <dbReference type="NCBI Taxonomy" id="34638"/>
    <lineage>
        <taxon>Eukaryota</taxon>
        <taxon>Metazoa</taxon>
        <taxon>Ecdysozoa</taxon>
        <taxon>Arthropoda</taxon>
        <taxon>Chelicerata</taxon>
        <taxon>Arachnida</taxon>
        <taxon>Acari</taxon>
        <taxon>Parasitiformes</taxon>
        <taxon>Mesostigmata</taxon>
        <taxon>Gamasina</taxon>
        <taxon>Phytoseioidea</taxon>
        <taxon>Phytoseiidae</taxon>
        <taxon>Typhlodrominae</taxon>
        <taxon>Galendromus</taxon>
    </lineage>
</organism>
<evidence type="ECO:0000256" key="7">
    <source>
        <dbReference type="PIRSR" id="PIRSR001112-1"/>
    </source>
</evidence>
<feature type="signal peptide" evidence="8">
    <location>
        <begin position="1"/>
        <end position="19"/>
    </location>
</feature>
<evidence type="ECO:0000313" key="11">
    <source>
        <dbReference type="RefSeq" id="XP_003747377.1"/>
    </source>
</evidence>
<dbReference type="GeneID" id="100900077"/>
<dbReference type="InterPro" id="IPR010497">
    <property type="entry name" value="Epoxide_hydro_N"/>
</dbReference>
<sequence length="480" mass="53517">MGCVKCSLTFLIISGIALAALVAFLSKPAERPALAADGYWGPKKIAKGAALPKDKESVDKFSIEFDAKMIAGLREELSRTKWFDPLEDAAYHYGVNLRSFKDIIEHWRTKFDFAAAQQRINAFPHYKTEIEGLNIHFFRSLPQPGPKIKVIPILMIHGWPGSFVEFLKITPLLSEAKDGVSFDIIVPSLPGYGYSDPAKKQGVDIAVTARIFSKLMKRLGYSKYYVQGGDWGAAIANAMGIFYPENLRGIHMNMVFADSLSAIAIAKQTLFGLFPNYFGDGQMPKCMMVPYTERVVDVLREAGYMHFQSTKPDTVGFSLLNSPAGLAAYISEKFSTWTQPDFRFLDDGGHGKKFTVDDILTNIMVYYATGSIISSQRYYRENFATGVAVELSKIPVFVPTGYAVFPNEVLCVPKFVASTTLKNITTMTYQKDGGHFAAFEQPDLLEKDIRLFVKEVEKLYPEQVKPPTGFAASYITKSEK</sequence>
<comment type="subcellular location">
    <subcellularLocation>
        <location evidence="6">Endoplasmic reticulum membrane</location>
    </subcellularLocation>
    <subcellularLocation>
        <location evidence="2">Microsome membrane</location>
        <topology evidence="2">Single-pass membrane protein</topology>
    </subcellularLocation>
</comment>
<feature type="active site" description="Proton acceptor" evidence="7">
    <location>
        <position position="435"/>
    </location>
</feature>
<keyword evidence="5 6" id="KW-0378">Hydrolase</keyword>
<dbReference type="Gene3D" id="3.40.50.1820">
    <property type="entry name" value="alpha/beta hydrolase"/>
    <property type="match status" value="1"/>
</dbReference>
<dbReference type="Pfam" id="PF06441">
    <property type="entry name" value="EHN"/>
    <property type="match status" value="1"/>
</dbReference>
<feature type="domain" description="Epoxide hydrolase N-terminal" evidence="9">
    <location>
        <begin position="59"/>
        <end position="166"/>
    </location>
</feature>
<keyword evidence="10" id="KW-1185">Reference proteome</keyword>
<feature type="active site" description="Nucleophile" evidence="7">
    <location>
        <position position="230"/>
    </location>
</feature>
<dbReference type="InterPro" id="IPR000639">
    <property type="entry name" value="Epox_hydrolase-like"/>
</dbReference>
<dbReference type="AlphaFoldDB" id="A0AAJ6W050"/>
<evidence type="ECO:0000256" key="1">
    <source>
        <dbReference type="ARBA" id="ARBA00000221"/>
    </source>
</evidence>
<keyword evidence="6" id="KW-0256">Endoplasmic reticulum</keyword>
<dbReference type="PIRSF" id="PIRSF001112">
    <property type="entry name" value="Epoxide_hydrolase"/>
    <property type="match status" value="1"/>
</dbReference>
<evidence type="ECO:0000256" key="2">
    <source>
        <dbReference type="ARBA" id="ARBA00004111"/>
    </source>
</evidence>
<proteinExistence type="inferred from homology"/>
<comment type="catalytic activity">
    <reaction evidence="6">
        <text>cis-stilbene oxide + H2O = (1R,2R)-hydrobenzoin</text>
        <dbReference type="Rhea" id="RHEA:23900"/>
        <dbReference type="ChEBI" id="CHEBI:15377"/>
        <dbReference type="ChEBI" id="CHEBI:50004"/>
        <dbReference type="ChEBI" id="CHEBI:50014"/>
        <dbReference type="EC" id="3.3.2.9"/>
    </reaction>
</comment>
<feature type="active site" description="Proton donor" evidence="7">
    <location>
        <position position="379"/>
    </location>
</feature>
<dbReference type="InterPro" id="IPR016292">
    <property type="entry name" value="Epoxide_hydrolase"/>
</dbReference>
<protein>
    <recommendedName>
        <fullName evidence="6">Epoxide hydrolase</fullName>
        <ecNumber evidence="6">3.3.2.9</ecNumber>
    </recommendedName>
</protein>
<dbReference type="PRINTS" id="PR00412">
    <property type="entry name" value="EPOXHYDRLASE"/>
</dbReference>
<keyword evidence="6" id="KW-0472">Membrane</keyword>
<dbReference type="GO" id="GO:0005789">
    <property type="term" value="C:endoplasmic reticulum membrane"/>
    <property type="evidence" value="ECO:0007669"/>
    <property type="project" value="UniProtKB-SubCell"/>
</dbReference>
<dbReference type="GO" id="GO:0033961">
    <property type="term" value="F:cis-stilbene-oxide hydrolase activity"/>
    <property type="evidence" value="ECO:0007669"/>
    <property type="project" value="UniProtKB-UniRule"/>
</dbReference>
<dbReference type="RefSeq" id="XP_003747377.1">
    <property type="nucleotide sequence ID" value="XM_003747329.1"/>
</dbReference>
<evidence type="ECO:0000256" key="3">
    <source>
        <dbReference type="ARBA" id="ARBA00010088"/>
    </source>
</evidence>
<evidence type="ECO:0000313" key="10">
    <source>
        <dbReference type="Proteomes" id="UP000694867"/>
    </source>
</evidence>
<gene>
    <name evidence="11" type="primary">LOC100900077</name>
</gene>
<dbReference type="PANTHER" id="PTHR21661:SF35">
    <property type="entry name" value="EPOXIDE HYDROLASE"/>
    <property type="match status" value="1"/>
</dbReference>